<accession>A0A8H5ES12</accession>
<organism evidence="3 4">
    <name type="scientific">Psilocybe cf. subviscida</name>
    <dbReference type="NCBI Taxonomy" id="2480587"/>
    <lineage>
        <taxon>Eukaryota</taxon>
        <taxon>Fungi</taxon>
        <taxon>Dikarya</taxon>
        <taxon>Basidiomycota</taxon>
        <taxon>Agaricomycotina</taxon>
        <taxon>Agaricomycetes</taxon>
        <taxon>Agaricomycetidae</taxon>
        <taxon>Agaricales</taxon>
        <taxon>Agaricineae</taxon>
        <taxon>Strophariaceae</taxon>
        <taxon>Psilocybe</taxon>
    </lineage>
</organism>
<evidence type="ECO:0000256" key="1">
    <source>
        <dbReference type="SAM" id="MobiDB-lite"/>
    </source>
</evidence>
<sequence>MLIAELDDSLRSGKDTSNIIVVLFAGIGAALLAVPGIEKSHWTARAFFFAAILLAIGGIIIGAMLRRLFSLFFGEDIDINSNCTKNKNNMLTWKNHRELLHGICGIFAYQTSSITFSSIFLVAGIFAFVITTDFSADATPTSNQPPRSAEAVCPAQEGPQ</sequence>
<comment type="caution">
    <text evidence="3">The sequence shown here is derived from an EMBL/GenBank/DDBJ whole genome shotgun (WGS) entry which is preliminary data.</text>
</comment>
<dbReference type="Proteomes" id="UP000567179">
    <property type="component" value="Unassembled WGS sequence"/>
</dbReference>
<keyword evidence="2" id="KW-0472">Membrane</keyword>
<feature type="transmembrane region" description="Helical" evidence="2">
    <location>
        <begin position="16"/>
        <end position="34"/>
    </location>
</feature>
<protein>
    <submittedName>
        <fullName evidence="3">Uncharacterized protein</fullName>
    </submittedName>
</protein>
<evidence type="ECO:0000313" key="3">
    <source>
        <dbReference type="EMBL" id="KAF5309988.1"/>
    </source>
</evidence>
<proteinExistence type="predicted"/>
<keyword evidence="2" id="KW-0812">Transmembrane</keyword>
<evidence type="ECO:0000256" key="2">
    <source>
        <dbReference type="SAM" id="Phobius"/>
    </source>
</evidence>
<gene>
    <name evidence="3" type="ORF">D9619_010244</name>
</gene>
<reference evidence="3 4" key="1">
    <citation type="journal article" date="2020" name="ISME J.">
        <title>Uncovering the hidden diversity of litter-decomposition mechanisms in mushroom-forming fungi.</title>
        <authorList>
            <person name="Floudas D."/>
            <person name="Bentzer J."/>
            <person name="Ahren D."/>
            <person name="Johansson T."/>
            <person name="Persson P."/>
            <person name="Tunlid A."/>
        </authorList>
    </citation>
    <scope>NUCLEOTIDE SEQUENCE [LARGE SCALE GENOMIC DNA]</scope>
    <source>
        <strain evidence="3 4">CBS 101986</strain>
    </source>
</reference>
<keyword evidence="4" id="KW-1185">Reference proteome</keyword>
<name>A0A8H5ES12_9AGAR</name>
<dbReference type="AlphaFoldDB" id="A0A8H5ES12"/>
<dbReference type="EMBL" id="JAACJJ010000058">
    <property type="protein sequence ID" value="KAF5309988.1"/>
    <property type="molecule type" value="Genomic_DNA"/>
</dbReference>
<keyword evidence="2" id="KW-1133">Transmembrane helix</keyword>
<evidence type="ECO:0000313" key="4">
    <source>
        <dbReference type="Proteomes" id="UP000567179"/>
    </source>
</evidence>
<feature type="region of interest" description="Disordered" evidence="1">
    <location>
        <begin position="138"/>
        <end position="160"/>
    </location>
</feature>
<feature type="transmembrane region" description="Helical" evidence="2">
    <location>
        <begin position="46"/>
        <end position="65"/>
    </location>
</feature>
<feature type="transmembrane region" description="Helical" evidence="2">
    <location>
        <begin position="99"/>
        <end position="130"/>
    </location>
</feature>